<dbReference type="RefSeq" id="WP_224496540.1">
    <property type="nucleotide sequence ID" value="NZ_CP088285.1"/>
</dbReference>
<sequence length="159" mass="16766">MTQRIVRNTAIALSTFACATLFSITWSEQGGISASVESAQARVGRPLTPMSGAGVARRQTRRAAYGYGVGAGVAATAAVATAAATTAAYSGWGTNNWTDAYAAQTDPRFGQPYYPARAYQRVSPYYGYAGWADYKAANGIACEPGTMTKMPDGNMYVCQ</sequence>
<dbReference type="Proteomes" id="UP001432046">
    <property type="component" value="Chromosome"/>
</dbReference>
<organism evidence="2 3">
    <name type="scientific">Bradyrhizobium septentrionale</name>
    <dbReference type="NCBI Taxonomy" id="1404411"/>
    <lineage>
        <taxon>Bacteria</taxon>
        <taxon>Pseudomonadati</taxon>
        <taxon>Pseudomonadota</taxon>
        <taxon>Alphaproteobacteria</taxon>
        <taxon>Hyphomicrobiales</taxon>
        <taxon>Nitrobacteraceae</taxon>
        <taxon>Bradyrhizobium</taxon>
    </lineage>
</organism>
<keyword evidence="3" id="KW-1185">Reference proteome</keyword>
<feature type="chain" id="PRO_5045506709" evidence="1">
    <location>
        <begin position="20"/>
        <end position="159"/>
    </location>
</feature>
<reference evidence="2" key="2">
    <citation type="submission" date="2024-03" db="EMBL/GenBank/DDBJ databases">
        <authorList>
            <person name="Bromfield E.S.P."/>
            <person name="Cloutier S."/>
        </authorList>
    </citation>
    <scope>NUCLEOTIDE SEQUENCE</scope>
    <source>
        <strain evidence="2">5S5</strain>
    </source>
</reference>
<proteinExistence type="predicted"/>
<evidence type="ECO:0000313" key="3">
    <source>
        <dbReference type="Proteomes" id="UP001432046"/>
    </source>
</evidence>
<feature type="signal peptide" evidence="1">
    <location>
        <begin position="1"/>
        <end position="19"/>
    </location>
</feature>
<reference evidence="2" key="1">
    <citation type="journal article" date="2021" name="Int. J. Syst. Evol. Microbiol.">
        <title>Bradyrhizobium septentrionale sp. nov. (sv. septentrionale) and Bradyrhizobium quebecense sp. nov. (sv. septentrionale) associated with legumes native to Canada possess rearranged symbiosis genes and numerous insertion sequences.</title>
        <authorList>
            <person name="Bromfield E.S.P."/>
            <person name="Cloutier S."/>
        </authorList>
    </citation>
    <scope>NUCLEOTIDE SEQUENCE</scope>
    <source>
        <strain evidence="2">5S5</strain>
    </source>
</reference>
<dbReference type="PROSITE" id="PS51257">
    <property type="entry name" value="PROKAR_LIPOPROTEIN"/>
    <property type="match status" value="1"/>
</dbReference>
<evidence type="ECO:0000256" key="1">
    <source>
        <dbReference type="SAM" id="SignalP"/>
    </source>
</evidence>
<accession>A0ABZ2P5V3</accession>
<evidence type="ECO:0000313" key="2">
    <source>
        <dbReference type="EMBL" id="WXC81544.1"/>
    </source>
</evidence>
<dbReference type="EMBL" id="CP147711">
    <property type="protein sequence ID" value="WXC81544.1"/>
    <property type="molecule type" value="Genomic_DNA"/>
</dbReference>
<keyword evidence="1" id="KW-0732">Signal</keyword>
<name>A0ABZ2P5V3_9BRAD</name>
<gene>
    <name evidence="2" type="ORF">WDK88_07950</name>
</gene>
<protein>
    <submittedName>
        <fullName evidence="2">Uncharacterized protein</fullName>
    </submittedName>
</protein>